<sequence length="59" mass="7107">MKNKLFFNFWIICIVVIAFFTGEIATVMMLYLVLLAVHSIHRTIKNFYEDWKRKNGFPH</sequence>
<keyword evidence="1" id="KW-0812">Transmembrane</keyword>
<organism evidence="2">
    <name type="scientific">Niallia circulans</name>
    <name type="common">Bacillus circulans</name>
    <dbReference type="NCBI Taxonomy" id="1397"/>
    <lineage>
        <taxon>Bacteria</taxon>
        <taxon>Bacillati</taxon>
        <taxon>Bacillota</taxon>
        <taxon>Bacilli</taxon>
        <taxon>Bacillales</taxon>
        <taxon>Bacillaceae</taxon>
        <taxon>Niallia</taxon>
    </lineage>
</organism>
<comment type="caution">
    <text evidence="2">The sequence shown here is derived from an EMBL/GenBank/DDBJ whole genome shotgun (WGS) entry which is preliminary data.</text>
</comment>
<dbReference type="RefSeq" id="WP_212120505.1">
    <property type="nucleotide sequence ID" value="NZ_JAGTPX020000018.1"/>
</dbReference>
<keyword evidence="1" id="KW-1133">Transmembrane helix</keyword>
<dbReference type="AlphaFoldDB" id="A0A941JN40"/>
<protein>
    <submittedName>
        <fullName evidence="2">Uncharacterized protein</fullName>
    </submittedName>
</protein>
<evidence type="ECO:0000256" key="1">
    <source>
        <dbReference type="SAM" id="Phobius"/>
    </source>
</evidence>
<proteinExistence type="predicted"/>
<accession>A0A941JN40</accession>
<gene>
    <name evidence="2" type="ORF">KD144_17825</name>
</gene>
<keyword evidence="1" id="KW-0472">Membrane</keyword>
<name>A0A941JN40_NIACI</name>
<feature type="transmembrane region" description="Helical" evidence="1">
    <location>
        <begin position="6"/>
        <end position="37"/>
    </location>
</feature>
<evidence type="ECO:0000313" key="2">
    <source>
        <dbReference type="EMBL" id="MBR8671398.1"/>
    </source>
</evidence>
<reference evidence="2" key="1">
    <citation type="submission" date="2021-04" db="EMBL/GenBank/DDBJ databases">
        <title>Genomic analysis of electroactive and textile dye degrading Bacillus circulans strain: DC10 isolated from constructed wetland-microbial fuel cells treating textile dye wastewaters.</title>
        <authorList>
            <person name="Patel D.U."/>
            <person name="Desai C.R."/>
        </authorList>
    </citation>
    <scope>NUCLEOTIDE SEQUENCE</scope>
    <source>
        <strain evidence="2">DC10</strain>
    </source>
</reference>
<dbReference type="EMBL" id="JAGTPX010000021">
    <property type="protein sequence ID" value="MBR8671398.1"/>
    <property type="molecule type" value="Genomic_DNA"/>
</dbReference>